<sequence>MKIFVDADACPVKEEILQAAGEHHLPVIFVASYNHLANPSLGGEWVYVDTGREAADLYIANHTSSGDLVVTQDIGLAGLLLRKNVTIITPRGKQYTESNIDSALQYRYLAAKERSLGNHSKGPKKLTDKDKMNFITVLKKILSNYEGFPL</sequence>
<organism evidence="3 4">
    <name type="scientific">Metabacillus lacus</name>
    <dbReference type="NCBI Taxonomy" id="1983721"/>
    <lineage>
        <taxon>Bacteria</taxon>
        <taxon>Bacillati</taxon>
        <taxon>Bacillota</taxon>
        <taxon>Bacilli</taxon>
        <taxon>Bacillales</taxon>
        <taxon>Bacillaceae</taxon>
        <taxon>Metabacillus</taxon>
    </lineage>
</organism>
<dbReference type="EMBL" id="WKKI01000004">
    <property type="protein sequence ID" value="MRX71295.1"/>
    <property type="molecule type" value="Genomic_DNA"/>
</dbReference>
<proteinExistence type="inferred from homology"/>
<evidence type="ECO:0000256" key="1">
    <source>
        <dbReference type="ARBA" id="ARBA00008522"/>
    </source>
</evidence>
<dbReference type="PANTHER" id="PTHR35146">
    <property type="entry name" value="UPF0178 PROTEIN YAII"/>
    <property type="match status" value="1"/>
</dbReference>
<reference evidence="3 4" key="1">
    <citation type="submission" date="2019-11" db="EMBL/GenBank/DDBJ databases">
        <title>Bacillus lacus genome.</title>
        <authorList>
            <person name="Allen C.J."/>
            <person name="Newman J.D."/>
        </authorList>
    </citation>
    <scope>NUCLEOTIDE SEQUENCE [LARGE SCALE GENOMIC DNA]</scope>
    <source>
        <strain evidence="3 4">KCTC 33946</strain>
    </source>
</reference>
<dbReference type="AlphaFoldDB" id="A0A7X2IWY5"/>
<dbReference type="HAMAP" id="MF_00489">
    <property type="entry name" value="UPF0178"/>
    <property type="match status" value="1"/>
</dbReference>
<dbReference type="Pfam" id="PF02639">
    <property type="entry name" value="DUF188"/>
    <property type="match status" value="1"/>
</dbReference>
<dbReference type="OrthoDB" id="9798918at2"/>
<dbReference type="PANTHER" id="PTHR35146:SF1">
    <property type="entry name" value="UPF0178 PROTEIN YAII"/>
    <property type="match status" value="1"/>
</dbReference>
<evidence type="ECO:0000313" key="4">
    <source>
        <dbReference type="Proteomes" id="UP000448867"/>
    </source>
</evidence>
<comment type="caution">
    <text evidence="3">The sequence shown here is derived from an EMBL/GenBank/DDBJ whole genome shotgun (WGS) entry which is preliminary data.</text>
</comment>
<dbReference type="RefSeq" id="WP_154306437.1">
    <property type="nucleotide sequence ID" value="NZ_WKKI01000004.1"/>
</dbReference>
<name>A0A7X2IWY5_9BACI</name>
<gene>
    <name evidence="3" type="ORF">GJU40_03800</name>
</gene>
<comment type="similarity">
    <text evidence="1 2">Belongs to the UPF0178 family.</text>
</comment>
<accession>A0A7X2IWY5</accession>
<protein>
    <recommendedName>
        <fullName evidence="2">UPF0178 protein GJU40_03800</fullName>
    </recommendedName>
</protein>
<dbReference type="CDD" id="cd18720">
    <property type="entry name" value="PIN_YqxD-like"/>
    <property type="match status" value="1"/>
</dbReference>
<evidence type="ECO:0000256" key="2">
    <source>
        <dbReference type="HAMAP-Rule" id="MF_00489"/>
    </source>
</evidence>
<dbReference type="NCBIfam" id="NF001095">
    <property type="entry name" value="PRK00124.1"/>
    <property type="match status" value="1"/>
</dbReference>
<dbReference type="Proteomes" id="UP000448867">
    <property type="component" value="Unassembled WGS sequence"/>
</dbReference>
<keyword evidence="4" id="KW-1185">Reference proteome</keyword>
<dbReference type="InterPro" id="IPR003791">
    <property type="entry name" value="UPF0178"/>
</dbReference>
<evidence type="ECO:0000313" key="3">
    <source>
        <dbReference type="EMBL" id="MRX71295.1"/>
    </source>
</evidence>